<dbReference type="RefSeq" id="WP_026746589.1">
    <property type="nucleotide sequence ID" value="NZ_AP019823.1"/>
</dbReference>
<evidence type="ECO:0000313" key="2">
    <source>
        <dbReference type="EMBL" id="BBM38257.1"/>
    </source>
</evidence>
<proteinExistence type="predicted"/>
<protein>
    <submittedName>
        <fullName evidence="2">Pyridoxamine 5'-phosphate oxidase family protein</fullName>
    </submittedName>
</protein>
<gene>
    <name evidence="2" type="ORF">JCM16775_0965</name>
</gene>
<evidence type="ECO:0000259" key="1">
    <source>
        <dbReference type="Pfam" id="PF22696"/>
    </source>
</evidence>
<sequence length="140" mass="16250">MDITNNFLEIMEKTTDMAIASSDSSNQPNVRIVRFYYNSDEKILYFLTLKNSQKTVEFEQNNKVAFTTIPIDGLKHIKAKGIIRKSQKSVQDLKNKFIKKIPEVKKNIDEGENFMELYEVSFTKATVTLDVKNTKEFEIL</sequence>
<dbReference type="EMBL" id="AP019823">
    <property type="protein sequence ID" value="BBM38257.1"/>
    <property type="molecule type" value="Genomic_DNA"/>
</dbReference>
<dbReference type="Pfam" id="PF22696">
    <property type="entry name" value="Putative_PNPOx_2"/>
    <property type="match status" value="1"/>
</dbReference>
<dbReference type="Gene3D" id="2.30.110.10">
    <property type="entry name" value="Electron Transport, Fmn-binding Protein, Chain A"/>
    <property type="match status" value="1"/>
</dbReference>
<dbReference type="Proteomes" id="UP000321892">
    <property type="component" value="Chromosome"/>
</dbReference>
<keyword evidence="3" id="KW-1185">Reference proteome</keyword>
<feature type="domain" description="Pyridoxamine 5'-phosphate oxidase-like" evidence="1">
    <location>
        <begin position="13"/>
        <end position="133"/>
    </location>
</feature>
<dbReference type="InterPro" id="IPR055196">
    <property type="entry name" value="Putative_PNPOx_2"/>
</dbReference>
<name>A0A510JG88_9FUSO</name>
<accession>A0A510JG88</accession>
<dbReference type="OrthoDB" id="2146997at2"/>
<evidence type="ECO:0000313" key="3">
    <source>
        <dbReference type="Proteomes" id="UP000321892"/>
    </source>
</evidence>
<organism evidence="2 3">
    <name type="scientific">Leptotrichia hofstadii</name>
    <dbReference type="NCBI Taxonomy" id="157688"/>
    <lineage>
        <taxon>Bacteria</taxon>
        <taxon>Fusobacteriati</taxon>
        <taxon>Fusobacteriota</taxon>
        <taxon>Fusobacteriia</taxon>
        <taxon>Fusobacteriales</taxon>
        <taxon>Leptotrichiaceae</taxon>
        <taxon>Leptotrichia</taxon>
    </lineage>
</organism>
<reference evidence="2 3" key="1">
    <citation type="submission" date="2019-07" db="EMBL/GenBank/DDBJ databases">
        <title>Complete Genome Sequence of Leptotrichia hofstadii Strain JCM16775.</title>
        <authorList>
            <person name="Watanabe S."/>
            <person name="Cui L."/>
        </authorList>
    </citation>
    <scope>NUCLEOTIDE SEQUENCE [LARGE SCALE GENOMIC DNA]</scope>
    <source>
        <strain evidence="2 3">JCM16775</strain>
    </source>
</reference>
<dbReference type="InterPro" id="IPR012349">
    <property type="entry name" value="Split_barrel_FMN-bd"/>
</dbReference>
<dbReference type="SUPFAM" id="SSF50475">
    <property type="entry name" value="FMN-binding split barrel"/>
    <property type="match status" value="1"/>
</dbReference>
<dbReference type="AlphaFoldDB" id="A0A510JG88"/>
<dbReference type="KEGG" id="lhf:JCM16775_0965"/>